<protein>
    <submittedName>
        <fullName evidence="2">Uncharacterized protein</fullName>
    </submittedName>
</protein>
<comment type="caution">
    <text evidence="2">The sequence shown here is derived from an EMBL/GenBank/DDBJ whole genome shotgun (WGS) entry which is preliminary data.</text>
</comment>
<gene>
    <name evidence="2" type="ORF">GCM10010411_44650</name>
</gene>
<evidence type="ECO:0000313" key="3">
    <source>
        <dbReference type="Proteomes" id="UP001501509"/>
    </source>
</evidence>
<evidence type="ECO:0000256" key="1">
    <source>
        <dbReference type="SAM" id="MobiDB-lite"/>
    </source>
</evidence>
<evidence type="ECO:0000313" key="2">
    <source>
        <dbReference type="EMBL" id="GAA2605546.1"/>
    </source>
</evidence>
<proteinExistence type="predicted"/>
<reference evidence="3" key="1">
    <citation type="journal article" date="2019" name="Int. J. Syst. Evol. Microbiol.">
        <title>The Global Catalogue of Microorganisms (GCM) 10K type strain sequencing project: providing services to taxonomists for standard genome sequencing and annotation.</title>
        <authorList>
            <consortium name="The Broad Institute Genomics Platform"/>
            <consortium name="The Broad Institute Genome Sequencing Center for Infectious Disease"/>
            <person name="Wu L."/>
            <person name="Ma J."/>
        </authorList>
    </citation>
    <scope>NUCLEOTIDE SEQUENCE [LARGE SCALE GENOMIC DNA]</scope>
    <source>
        <strain evidence="3">JCM 6833</strain>
    </source>
</reference>
<name>A0ABP6CAN8_9ACTN</name>
<feature type="region of interest" description="Disordered" evidence="1">
    <location>
        <begin position="30"/>
        <end position="68"/>
    </location>
</feature>
<sequence length="68" mass="7354">MYSRALPDVVHPDREGTVADVRDRRVIAARAGTNTPLTKTERSTRAQAPGADREAAHVRAPPQPTPPT</sequence>
<keyword evidence="3" id="KW-1185">Reference proteome</keyword>
<dbReference type="Proteomes" id="UP001501509">
    <property type="component" value="Unassembled WGS sequence"/>
</dbReference>
<organism evidence="2 3">
    <name type="scientific">Actinomadura fulvescens</name>
    <dbReference type="NCBI Taxonomy" id="46160"/>
    <lineage>
        <taxon>Bacteria</taxon>
        <taxon>Bacillati</taxon>
        <taxon>Actinomycetota</taxon>
        <taxon>Actinomycetes</taxon>
        <taxon>Streptosporangiales</taxon>
        <taxon>Thermomonosporaceae</taxon>
        <taxon>Actinomadura</taxon>
    </lineage>
</organism>
<dbReference type="EMBL" id="BAAATD010000005">
    <property type="protein sequence ID" value="GAA2605546.1"/>
    <property type="molecule type" value="Genomic_DNA"/>
</dbReference>
<accession>A0ABP6CAN8</accession>